<keyword evidence="4" id="KW-1185">Reference proteome</keyword>
<evidence type="ECO:0000256" key="1">
    <source>
        <dbReference type="SAM" id="MobiDB-lite"/>
    </source>
</evidence>
<feature type="compositionally biased region" description="Low complexity" evidence="1">
    <location>
        <begin position="497"/>
        <end position="508"/>
    </location>
</feature>
<feature type="compositionally biased region" description="Polar residues" evidence="1">
    <location>
        <begin position="404"/>
        <end position="418"/>
    </location>
</feature>
<dbReference type="AlphaFoldDB" id="A0AAE1LAH9"/>
<reference evidence="3" key="1">
    <citation type="submission" date="2021-07" db="EMBL/GenBank/DDBJ databases">
        <authorList>
            <person name="Catto M.A."/>
            <person name="Jacobson A."/>
            <person name="Kennedy G."/>
            <person name="Labadie P."/>
            <person name="Hunt B.G."/>
            <person name="Srinivasan R."/>
        </authorList>
    </citation>
    <scope>NUCLEOTIDE SEQUENCE</scope>
    <source>
        <strain evidence="3">PL_HMW_Pooled</strain>
        <tissue evidence="3">Head</tissue>
    </source>
</reference>
<gene>
    <name evidence="3" type="ORF">KUF71_020721</name>
</gene>
<feature type="compositionally biased region" description="Basic and acidic residues" evidence="1">
    <location>
        <begin position="440"/>
        <end position="449"/>
    </location>
</feature>
<feature type="compositionally biased region" description="Low complexity" evidence="1">
    <location>
        <begin position="362"/>
        <end position="381"/>
    </location>
</feature>
<comment type="caution">
    <text evidence="3">The sequence shown here is derived from an EMBL/GenBank/DDBJ whole genome shotgun (WGS) entry which is preliminary data.</text>
</comment>
<evidence type="ECO:0000313" key="4">
    <source>
        <dbReference type="Proteomes" id="UP001219518"/>
    </source>
</evidence>
<protein>
    <submittedName>
        <fullName evidence="3">PDZ and LIM domain protein 7</fullName>
    </submittedName>
</protein>
<feature type="region of interest" description="Disordered" evidence="1">
    <location>
        <begin position="278"/>
        <end position="330"/>
    </location>
</feature>
<evidence type="ECO:0000256" key="2">
    <source>
        <dbReference type="SAM" id="SignalP"/>
    </source>
</evidence>
<proteinExistence type="predicted"/>
<keyword evidence="2" id="KW-0732">Signal</keyword>
<feature type="region of interest" description="Disordered" evidence="1">
    <location>
        <begin position="63"/>
        <end position="83"/>
    </location>
</feature>
<feature type="compositionally biased region" description="Basic and acidic residues" evidence="1">
    <location>
        <begin position="147"/>
        <end position="163"/>
    </location>
</feature>
<feature type="signal peptide" evidence="2">
    <location>
        <begin position="1"/>
        <end position="22"/>
    </location>
</feature>
<accession>A0AAE1LAH9</accession>
<reference evidence="3" key="2">
    <citation type="journal article" date="2023" name="BMC Genomics">
        <title>Pest status, molecular evolution, and epigenetic factors derived from the genome assembly of Frankliniella fusca, a thysanopteran phytovirus vector.</title>
        <authorList>
            <person name="Catto M.A."/>
            <person name="Labadie P.E."/>
            <person name="Jacobson A.L."/>
            <person name="Kennedy G.G."/>
            <person name="Srinivasan R."/>
            <person name="Hunt B.G."/>
        </authorList>
    </citation>
    <scope>NUCLEOTIDE SEQUENCE</scope>
    <source>
        <strain evidence="3">PL_HMW_Pooled</strain>
    </source>
</reference>
<feature type="compositionally biased region" description="Polar residues" evidence="1">
    <location>
        <begin position="237"/>
        <end position="251"/>
    </location>
</feature>
<dbReference type="Proteomes" id="UP001219518">
    <property type="component" value="Unassembled WGS sequence"/>
</dbReference>
<sequence length="557" mass="60195">MLATSLTRSIAVLVLIAERASSARRARYYDDGDPVDAGQPRAQFDRYSYHRRGLDQQADDPFLYDAAPAPLSPPWREHRDGLRPSSDEAFRYRHYAPPAAPLDGDASLAYLGVRPRSGAGPRRQSLADTYRQPSPRRADPGDDQDEVDPRGPPRVRPADGRDYGVRSWDRRYRADPSEDWNHRGGARAERRLESLYSAKLESSMELRQEPRQQDLQQDAQDPRQEAYQAARLPQGPWQEQLQVRRTAQDAQDASPKPLNVQVWLSIDQKSAPVLLQQPAHAPPPAAAPGPGSARLPQTQTQAAGLHRSRQAVRTAPAAPLDPPVSRVTDTPATGKHIVINNYYHHHAHDWLTQRSQDDTEAPTEATTAPETSSPPLTTEAPGAGDEEQQQPVTDPTRDGGEGNGSSTSTDGAAATPSTVPVADGAEPMPASDLETYLGSDLRDADDVRPAAHAGHPARPVLAERSAPVERTAERPANKVAARAHAHAGERTRKRRPGSGSAKDADGAGAASGKGGVTGAEAAAGASRPRGHPGVTPSKRCFSIVTENKVKRYKETPC</sequence>
<evidence type="ECO:0000313" key="3">
    <source>
        <dbReference type="EMBL" id="KAK3911017.1"/>
    </source>
</evidence>
<dbReference type="EMBL" id="JAHWGI010000219">
    <property type="protein sequence ID" value="KAK3911017.1"/>
    <property type="molecule type" value="Genomic_DNA"/>
</dbReference>
<feature type="compositionally biased region" description="Basic and acidic residues" evidence="1">
    <location>
        <begin position="466"/>
        <end position="476"/>
    </location>
</feature>
<feature type="region of interest" description="Disordered" evidence="1">
    <location>
        <begin position="354"/>
        <end position="540"/>
    </location>
</feature>
<feature type="region of interest" description="Disordered" evidence="1">
    <location>
        <begin position="202"/>
        <end position="256"/>
    </location>
</feature>
<feature type="compositionally biased region" description="Basic residues" evidence="1">
    <location>
        <begin position="481"/>
        <end position="496"/>
    </location>
</feature>
<name>A0AAE1LAH9_9NEOP</name>
<feature type="region of interest" description="Disordered" evidence="1">
    <location>
        <begin position="113"/>
        <end position="163"/>
    </location>
</feature>
<organism evidence="3 4">
    <name type="scientific">Frankliniella fusca</name>
    <dbReference type="NCBI Taxonomy" id="407009"/>
    <lineage>
        <taxon>Eukaryota</taxon>
        <taxon>Metazoa</taxon>
        <taxon>Ecdysozoa</taxon>
        <taxon>Arthropoda</taxon>
        <taxon>Hexapoda</taxon>
        <taxon>Insecta</taxon>
        <taxon>Pterygota</taxon>
        <taxon>Neoptera</taxon>
        <taxon>Paraneoptera</taxon>
        <taxon>Thysanoptera</taxon>
        <taxon>Terebrantia</taxon>
        <taxon>Thripoidea</taxon>
        <taxon>Thripidae</taxon>
        <taxon>Frankliniella</taxon>
    </lineage>
</organism>
<feature type="compositionally biased region" description="Low complexity" evidence="1">
    <location>
        <begin position="450"/>
        <end position="459"/>
    </location>
</feature>
<feature type="compositionally biased region" description="Basic and acidic residues" evidence="1">
    <location>
        <begin position="202"/>
        <end position="212"/>
    </location>
</feature>
<feature type="chain" id="PRO_5041928862" evidence="2">
    <location>
        <begin position="23"/>
        <end position="557"/>
    </location>
</feature>